<feature type="transmembrane region" description="Helical" evidence="1">
    <location>
        <begin position="36"/>
        <end position="56"/>
    </location>
</feature>
<keyword evidence="3" id="KW-1185">Reference proteome</keyword>
<protein>
    <submittedName>
        <fullName evidence="2">Uncharacterized protein</fullName>
    </submittedName>
</protein>
<gene>
    <name evidence="2" type="ORF">NG895_27760</name>
</gene>
<evidence type="ECO:0000313" key="2">
    <source>
        <dbReference type="EMBL" id="MCO6047718.1"/>
    </source>
</evidence>
<organism evidence="2 3">
    <name type="scientific">Aeoliella straminimaris</name>
    <dbReference type="NCBI Taxonomy" id="2954799"/>
    <lineage>
        <taxon>Bacteria</taxon>
        <taxon>Pseudomonadati</taxon>
        <taxon>Planctomycetota</taxon>
        <taxon>Planctomycetia</taxon>
        <taxon>Pirellulales</taxon>
        <taxon>Lacipirellulaceae</taxon>
        <taxon>Aeoliella</taxon>
    </lineage>
</organism>
<keyword evidence="1" id="KW-0472">Membrane</keyword>
<keyword evidence="1" id="KW-1133">Transmembrane helix</keyword>
<dbReference type="Proteomes" id="UP001155241">
    <property type="component" value="Unassembled WGS sequence"/>
</dbReference>
<evidence type="ECO:0000256" key="1">
    <source>
        <dbReference type="SAM" id="Phobius"/>
    </source>
</evidence>
<evidence type="ECO:0000313" key="3">
    <source>
        <dbReference type="Proteomes" id="UP001155241"/>
    </source>
</evidence>
<dbReference type="EMBL" id="JAMXLR010000092">
    <property type="protein sequence ID" value="MCO6047718.1"/>
    <property type="molecule type" value="Genomic_DNA"/>
</dbReference>
<keyword evidence="1" id="KW-0812">Transmembrane</keyword>
<dbReference type="AlphaFoldDB" id="A0A9X2FG58"/>
<comment type="caution">
    <text evidence="2">The sequence shown here is derived from an EMBL/GenBank/DDBJ whole genome shotgun (WGS) entry which is preliminary data.</text>
</comment>
<proteinExistence type="predicted"/>
<dbReference type="RefSeq" id="WP_252855827.1">
    <property type="nucleotide sequence ID" value="NZ_JAMXLR010000092.1"/>
</dbReference>
<reference evidence="2" key="1">
    <citation type="submission" date="2022-06" db="EMBL/GenBank/DDBJ databases">
        <title>Aeoliella straminimaris, a novel planctomycete from sediments.</title>
        <authorList>
            <person name="Vitorino I.R."/>
            <person name="Lage O.M."/>
        </authorList>
    </citation>
    <scope>NUCLEOTIDE SEQUENCE</scope>
    <source>
        <strain evidence="2">ICT_H6.2</strain>
    </source>
</reference>
<name>A0A9X2FG58_9BACT</name>
<sequence>MAKAMTFGGMAVAGLSLLLFGLDLVAKFPFGRQSILIDIGFVICAGILGYLSWNAYRDL</sequence>
<accession>A0A9X2FG58</accession>